<proteinExistence type="predicted"/>
<protein>
    <submittedName>
        <fullName evidence="2">Uncharacterized protein</fullName>
    </submittedName>
</protein>
<sequence>MVLKALWTVERKASKGMNSGTSLPAQDKGKCQYERLDGREEYLRGWSGLKDKGEDMASSTRLPADVENEVRVSNQMKPKTTNVDGRDQARESETVTPTEA</sequence>
<dbReference type="EMBL" id="CAADRP010001752">
    <property type="protein sequence ID" value="VFU51217.1"/>
    <property type="molecule type" value="Genomic_DNA"/>
</dbReference>
<feature type="compositionally biased region" description="Polar residues" evidence="1">
    <location>
        <begin position="71"/>
        <end position="83"/>
    </location>
</feature>
<evidence type="ECO:0000256" key="1">
    <source>
        <dbReference type="SAM" id="MobiDB-lite"/>
    </source>
</evidence>
<gene>
    <name evidence="2" type="ORF">SVIM_LOCUS345183</name>
</gene>
<reference evidence="2" key="1">
    <citation type="submission" date="2019-03" db="EMBL/GenBank/DDBJ databases">
        <authorList>
            <person name="Mank J."/>
            <person name="Almeida P."/>
        </authorList>
    </citation>
    <scope>NUCLEOTIDE SEQUENCE</scope>
    <source>
        <strain evidence="2">78183</strain>
    </source>
</reference>
<feature type="region of interest" description="Disordered" evidence="1">
    <location>
        <begin position="71"/>
        <end position="100"/>
    </location>
</feature>
<name>A0A6N2MAH3_SALVM</name>
<accession>A0A6N2MAH3</accession>
<organism evidence="2">
    <name type="scientific">Salix viminalis</name>
    <name type="common">Common osier</name>
    <name type="synonym">Basket willow</name>
    <dbReference type="NCBI Taxonomy" id="40686"/>
    <lineage>
        <taxon>Eukaryota</taxon>
        <taxon>Viridiplantae</taxon>
        <taxon>Streptophyta</taxon>
        <taxon>Embryophyta</taxon>
        <taxon>Tracheophyta</taxon>
        <taxon>Spermatophyta</taxon>
        <taxon>Magnoliopsida</taxon>
        <taxon>eudicotyledons</taxon>
        <taxon>Gunneridae</taxon>
        <taxon>Pentapetalae</taxon>
        <taxon>rosids</taxon>
        <taxon>fabids</taxon>
        <taxon>Malpighiales</taxon>
        <taxon>Salicaceae</taxon>
        <taxon>Saliceae</taxon>
        <taxon>Salix</taxon>
    </lineage>
</organism>
<evidence type="ECO:0000313" key="2">
    <source>
        <dbReference type="EMBL" id="VFU51217.1"/>
    </source>
</evidence>
<dbReference type="AlphaFoldDB" id="A0A6N2MAH3"/>
<feature type="compositionally biased region" description="Basic and acidic residues" evidence="1">
    <location>
        <begin position="84"/>
        <end position="93"/>
    </location>
</feature>